<feature type="domain" description="Fork-head" evidence="4">
    <location>
        <begin position="28"/>
        <end position="120"/>
    </location>
</feature>
<evidence type="ECO:0000256" key="3">
    <source>
        <dbReference type="PROSITE-ProRule" id="PRU00089"/>
    </source>
</evidence>
<dbReference type="InterPro" id="IPR047519">
    <property type="entry name" value="FH_FOXQ2-like"/>
</dbReference>
<dbReference type="EMBL" id="AB823933">
    <property type="protein sequence ID" value="BAQ19161.1"/>
    <property type="molecule type" value="Genomic_DNA"/>
</dbReference>
<dbReference type="GO" id="GO:0005634">
    <property type="term" value="C:nucleus"/>
    <property type="evidence" value="ECO:0007669"/>
    <property type="project" value="UniProtKB-SubCell"/>
</dbReference>
<evidence type="ECO:0000256" key="2">
    <source>
        <dbReference type="ARBA" id="ARBA00023242"/>
    </source>
</evidence>
<organism evidence="5">
    <name type="scientific">Cladonema pacificum</name>
    <dbReference type="NCBI Taxonomy" id="499903"/>
    <lineage>
        <taxon>Eukaryota</taxon>
        <taxon>Metazoa</taxon>
        <taxon>Cnidaria</taxon>
        <taxon>Hydrozoa</taxon>
        <taxon>Hydroidolina</taxon>
        <taxon>Anthoathecata</taxon>
        <taxon>Capitata</taxon>
        <taxon>Cladonematidae</taxon>
        <taxon>Cladonema</taxon>
    </lineage>
</organism>
<accession>A0A0A8K8W4</accession>
<dbReference type="GO" id="GO:0030154">
    <property type="term" value="P:cell differentiation"/>
    <property type="evidence" value="ECO:0007669"/>
    <property type="project" value="TreeGrafter"/>
</dbReference>
<dbReference type="GO" id="GO:0009653">
    <property type="term" value="P:anatomical structure morphogenesis"/>
    <property type="evidence" value="ECO:0007669"/>
    <property type="project" value="TreeGrafter"/>
</dbReference>
<dbReference type="Gene3D" id="1.10.10.10">
    <property type="entry name" value="Winged helix-like DNA-binding domain superfamily/Winged helix DNA-binding domain"/>
    <property type="match status" value="1"/>
</dbReference>
<dbReference type="PROSITE" id="PS50039">
    <property type="entry name" value="FORK_HEAD_3"/>
    <property type="match status" value="1"/>
</dbReference>
<evidence type="ECO:0000313" key="5">
    <source>
        <dbReference type="EMBL" id="BAQ19161.1"/>
    </source>
</evidence>
<keyword evidence="2 3" id="KW-0539">Nucleus</keyword>
<dbReference type="SUPFAM" id="SSF46785">
    <property type="entry name" value="Winged helix' DNA-binding domain"/>
    <property type="match status" value="1"/>
</dbReference>
<dbReference type="PANTHER" id="PTHR11829:SF343">
    <property type="entry name" value="FORK-HEAD DOMAIN-CONTAINING PROTEIN"/>
    <property type="match status" value="1"/>
</dbReference>
<dbReference type="InterPro" id="IPR001766">
    <property type="entry name" value="Fork_head_dom"/>
</dbReference>
<feature type="DNA-binding region" description="Fork-head" evidence="3">
    <location>
        <begin position="28"/>
        <end position="120"/>
    </location>
</feature>
<dbReference type="FunFam" id="1.10.10.10:FF:000352">
    <property type="entry name" value="Forkhead box Q2"/>
    <property type="match status" value="1"/>
</dbReference>
<feature type="non-terminal residue" evidence="5">
    <location>
        <position position="1"/>
    </location>
</feature>
<protein>
    <submittedName>
        <fullName evidence="5">Forkhead box 2c protein</fullName>
    </submittedName>
</protein>
<dbReference type="InterPro" id="IPR036390">
    <property type="entry name" value="WH_DNA-bd_sf"/>
</dbReference>
<dbReference type="PRINTS" id="PR00053">
    <property type="entry name" value="FORKHEAD"/>
</dbReference>
<reference evidence="5" key="1">
    <citation type="submission" date="2013-06" db="EMBL/GenBank/DDBJ databases">
        <title>Nodal signalling determines biradial asymmetry in Hydra.</title>
        <authorList>
            <person name="Watanabe H."/>
            <person name="Schmidt H."/>
            <person name="Kuhn A."/>
            <person name="Oezbek S."/>
            <person name="Hobmayer B."/>
            <person name="Holstein T.W."/>
        </authorList>
    </citation>
    <scope>NUCLEOTIDE SEQUENCE</scope>
</reference>
<dbReference type="GO" id="GO:0000978">
    <property type="term" value="F:RNA polymerase II cis-regulatory region sequence-specific DNA binding"/>
    <property type="evidence" value="ECO:0007669"/>
    <property type="project" value="TreeGrafter"/>
</dbReference>
<proteinExistence type="predicted"/>
<name>A0A0A8K8W4_9CNID</name>
<dbReference type="SMART" id="SM00339">
    <property type="entry name" value="FH"/>
    <property type="match status" value="1"/>
</dbReference>
<evidence type="ECO:0000259" key="4">
    <source>
        <dbReference type="PROSITE" id="PS50039"/>
    </source>
</evidence>
<feature type="non-terminal residue" evidence="5">
    <location>
        <position position="211"/>
    </location>
</feature>
<dbReference type="GO" id="GO:0000981">
    <property type="term" value="F:DNA-binding transcription factor activity, RNA polymerase II-specific"/>
    <property type="evidence" value="ECO:0007669"/>
    <property type="project" value="TreeGrafter"/>
</dbReference>
<dbReference type="AlphaFoldDB" id="A0A0A8K8W4"/>
<dbReference type="InterPro" id="IPR036388">
    <property type="entry name" value="WH-like_DNA-bd_sf"/>
</dbReference>
<dbReference type="PANTHER" id="PTHR11829">
    <property type="entry name" value="FORKHEAD BOX PROTEIN"/>
    <property type="match status" value="1"/>
</dbReference>
<dbReference type="InterPro" id="IPR050211">
    <property type="entry name" value="FOX_domain-containing"/>
</dbReference>
<sequence>LDDEKNEIIEKSEQNTEVVSDDDQNVNKPNHSYISLIANAILASKDKRLVLSDIYSYVLENFSYFRNKGPGWRNSIRHNLSLNECFVKAGRSPNGKGHYWAINPANYEDFSRGDFRRRRAQRRARRAMSFYELPEHYNLRYPQYTTTLPSMRPHSTPLLPSFNKTLSLTNEYSETLKRRHSVPQEHTTVHVPVKRKRRAFDVESLLKDDDI</sequence>
<evidence type="ECO:0000256" key="1">
    <source>
        <dbReference type="ARBA" id="ARBA00023125"/>
    </source>
</evidence>
<comment type="subcellular location">
    <subcellularLocation>
        <location evidence="3">Nucleus</location>
    </subcellularLocation>
</comment>
<dbReference type="InterPro" id="IPR030456">
    <property type="entry name" value="TF_fork_head_CS_2"/>
</dbReference>
<dbReference type="PROSITE" id="PS00658">
    <property type="entry name" value="FORK_HEAD_2"/>
    <property type="match status" value="1"/>
</dbReference>
<dbReference type="Pfam" id="PF00250">
    <property type="entry name" value="Forkhead"/>
    <property type="match status" value="1"/>
</dbReference>
<keyword evidence="1 3" id="KW-0238">DNA-binding</keyword>
<gene>
    <name evidence="5" type="primary">CpaFoxQ2c</name>
</gene>
<dbReference type="CDD" id="cd20035">
    <property type="entry name" value="FH_FOXQ2-like"/>
    <property type="match status" value="1"/>
</dbReference>